<gene>
    <name evidence="2" type="ORF">RhiirA4_492284</name>
</gene>
<dbReference type="Proteomes" id="UP000234323">
    <property type="component" value="Unassembled WGS sequence"/>
</dbReference>
<dbReference type="GO" id="GO:0005524">
    <property type="term" value="F:ATP binding"/>
    <property type="evidence" value="ECO:0007669"/>
    <property type="project" value="InterPro"/>
</dbReference>
<keyword evidence="2" id="KW-0418">Kinase</keyword>
<feature type="non-terminal residue" evidence="2">
    <location>
        <position position="1"/>
    </location>
</feature>
<dbReference type="GO" id="GO:0005634">
    <property type="term" value="C:nucleus"/>
    <property type="evidence" value="ECO:0007669"/>
    <property type="project" value="TreeGrafter"/>
</dbReference>
<dbReference type="SUPFAM" id="SSF56112">
    <property type="entry name" value="Protein kinase-like (PK-like)"/>
    <property type="match status" value="1"/>
</dbReference>
<comment type="caution">
    <text evidence="2">The sequence shown here is derived from an EMBL/GenBank/DDBJ whole genome shotgun (WGS) entry which is preliminary data.</text>
</comment>
<reference evidence="2 3" key="1">
    <citation type="submission" date="2015-10" db="EMBL/GenBank/DDBJ databases">
        <title>Genome analyses suggest a sexual origin of heterokaryosis in a supposedly ancient asexual fungus.</title>
        <authorList>
            <person name="Ropars J."/>
            <person name="Sedzielewska K."/>
            <person name="Noel J."/>
            <person name="Charron P."/>
            <person name="Farinelli L."/>
            <person name="Marton T."/>
            <person name="Kruger M."/>
            <person name="Pelin A."/>
            <person name="Brachmann A."/>
            <person name="Corradi N."/>
        </authorList>
    </citation>
    <scope>NUCLEOTIDE SEQUENCE [LARGE SCALE GENOMIC DNA]</scope>
    <source>
        <strain evidence="2 3">A4</strain>
    </source>
</reference>
<dbReference type="EMBL" id="LLXI01010223">
    <property type="protein sequence ID" value="PKY63418.1"/>
    <property type="molecule type" value="Genomic_DNA"/>
</dbReference>
<dbReference type="VEuPathDB" id="FungiDB:FUN_001360"/>
<feature type="non-terminal residue" evidence="2">
    <location>
        <position position="168"/>
    </location>
</feature>
<evidence type="ECO:0000313" key="3">
    <source>
        <dbReference type="Proteomes" id="UP000234323"/>
    </source>
</evidence>
<dbReference type="GO" id="GO:0004672">
    <property type="term" value="F:protein kinase activity"/>
    <property type="evidence" value="ECO:0007669"/>
    <property type="project" value="InterPro"/>
</dbReference>
<evidence type="ECO:0000313" key="2">
    <source>
        <dbReference type="EMBL" id="PKY63418.1"/>
    </source>
</evidence>
<name>A0A2I1HX15_9GLOM</name>
<sequence length="168" mass="19626">IKYLTKGGFSEIYTAECIDGIYEEWDSKKQQLKRFGRHKVILKSLENVESANQSWFKEAKSHLTIGNKCTDVAQCYGITQNISNGNYMLVMMKMDINLREYLYQNHNKLTWKEKINVTLRIILALYFIHKENAIHRDLHSGNVLYSEFNSRWYISDLGFCGPADKSSK</sequence>
<dbReference type="PANTHER" id="PTHR24345">
    <property type="entry name" value="SERINE/THREONINE-PROTEIN KINASE PLK"/>
    <property type="match status" value="1"/>
</dbReference>
<proteinExistence type="predicted"/>
<feature type="domain" description="Protein kinase" evidence="1">
    <location>
        <begin position="1"/>
        <end position="168"/>
    </location>
</feature>
<dbReference type="InterPro" id="IPR000719">
    <property type="entry name" value="Prot_kinase_dom"/>
</dbReference>
<dbReference type="Pfam" id="PF07714">
    <property type="entry name" value="PK_Tyr_Ser-Thr"/>
    <property type="match status" value="1"/>
</dbReference>
<dbReference type="Gene3D" id="1.10.510.10">
    <property type="entry name" value="Transferase(Phosphotransferase) domain 1"/>
    <property type="match status" value="1"/>
</dbReference>
<dbReference type="PROSITE" id="PS50011">
    <property type="entry name" value="PROTEIN_KINASE_DOM"/>
    <property type="match status" value="1"/>
</dbReference>
<evidence type="ECO:0000259" key="1">
    <source>
        <dbReference type="PROSITE" id="PS50011"/>
    </source>
</evidence>
<keyword evidence="3" id="KW-1185">Reference proteome</keyword>
<organism evidence="2 3">
    <name type="scientific">Rhizophagus irregularis</name>
    <dbReference type="NCBI Taxonomy" id="588596"/>
    <lineage>
        <taxon>Eukaryota</taxon>
        <taxon>Fungi</taxon>
        <taxon>Fungi incertae sedis</taxon>
        <taxon>Mucoromycota</taxon>
        <taxon>Glomeromycotina</taxon>
        <taxon>Glomeromycetes</taxon>
        <taxon>Glomerales</taxon>
        <taxon>Glomeraceae</taxon>
        <taxon>Rhizophagus</taxon>
    </lineage>
</organism>
<accession>A0A2I1HX15</accession>
<protein>
    <submittedName>
        <fullName evidence="2">Kinase-like protein</fullName>
    </submittedName>
</protein>
<keyword evidence="2" id="KW-0808">Transferase</keyword>
<dbReference type="InterPro" id="IPR001245">
    <property type="entry name" value="Ser-Thr/Tyr_kinase_cat_dom"/>
</dbReference>
<dbReference type="AlphaFoldDB" id="A0A2I1HX15"/>
<dbReference type="InterPro" id="IPR011009">
    <property type="entry name" value="Kinase-like_dom_sf"/>
</dbReference>